<organism evidence="1 2">
    <name type="scientific">Kutzneria albida DSM 43870</name>
    <dbReference type="NCBI Taxonomy" id="1449976"/>
    <lineage>
        <taxon>Bacteria</taxon>
        <taxon>Bacillati</taxon>
        <taxon>Actinomycetota</taxon>
        <taxon>Actinomycetes</taxon>
        <taxon>Pseudonocardiales</taxon>
        <taxon>Pseudonocardiaceae</taxon>
        <taxon>Kutzneria</taxon>
    </lineage>
</organism>
<dbReference type="Proteomes" id="UP000019225">
    <property type="component" value="Chromosome"/>
</dbReference>
<evidence type="ECO:0000313" key="1">
    <source>
        <dbReference type="EMBL" id="AHH98221.1"/>
    </source>
</evidence>
<dbReference type="HOGENOM" id="CLU_2343077_0_0_11"/>
<dbReference type="KEGG" id="kal:KALB_4859"/>
<dbReference type="STRING" id="1449976.KALB_4859"/>
<keyword evidence="2" id="KW-1185">Reference proteome</keyword>
<accession>W5WCG9</accession>
<sequence>MTFDEETTALFDSALAEFCTARGIDYTALPTDAHIAMRELLHIGQTYGYSVADGIKQQLIDGIPPGSRVAAPGLPVRDPCNRCHYVGDQPRNPVLTR</sequence>
<proteinExistence type="predicted"/>
<dbReference type="AlphaFoldDB" id="W5WCG9"/>
<gene>
    <name evidence="1" type="ORF">KALB_4859</name>
</gene>
<protein>
    <submittedName>
        <fullName evidence="1">Uncharacterized protein</fullName>
    </submittedName>
</protein>
<dbReference type="RefSeq" id="WP_025358250.1">
    <property type="nucleotide sequence ID" value="NZ_CP007155.1"/>
</dbReference>
<evidence type="ECO:0000313" key="2">
    <source>
        <dbReference type="Proteomes" id="UP000019225"/>
    </source>
</evidence>
<name>W5WCG9_9PSEU</name>
<dbReference type="EMBL" id="CP007155">
    <property type="protein sequence ID" value="AHH98221.1"/>
    <property type="molecule type" value="Genomic_DNA"/>
</dbReference>
<reference evidence="1 2" key="1">
    <citation type="journal article" date="2014" name="BMC Genomics">
        <title>Complete genome sequence of producer of the glycopeptide antibiotic Aculeximycin Kutzneria albida DSM 43870T, a representative of minor genus of Pseudonocardiaceae.</title>
        <authorList>
            <person name="Rebets Y."/>
            <person name="Tokovenko B."/>
            <person name="Lushchyk I."/>
            <person name="Ruckert C."/>
            <person name="Zaburannyi N."/>
            <person name="Bechthold A."/>
            <person name="Kalinowski J."/>
            <person name="Luzhetskyy A."/>
        </authorList>
    </citation>
    <scope>NUCLEOTIDE SEQUENCE [LARGE SCALE GENOMIC DNA]</scope>
    <source>
        <strain evidence="1">DSM 43870</strain>
    </source>
</reference>